<dbReference type="PROSITE" id="PS50865">
    <property type="entry name" value="ZF_MYND_2"/>
    <property type="match status" value="1"/>
</dbReference>
<feature type="compositionally biased region" description="Polar residues" evidence="5">
    <location>
        <begin position="862"/>
        <end position="877"/>
    </location>
</feature>
<keyword evidence="1" id="KW-0479">Metal-binding</keyword>
<dbReference type="OrthoDB" id="432970at2759"/>
<dbReference type="PROSITE" id="PS01360">
    <property type="entry name" value="ZF_MYND_1"/>
    <property type="match status" value="1"/>
</dbReference>
<feature type="compositionally biased region" description="Low complexity" evidence="5">
    <location>
        <begin position="369"/>
        <end position="383"/>
    </location>
</feature>
<dbReference type="SUPFAM" id="SSF144232">
    <property type="entry name" value="HIT/MYND zinc finger-like"/>
    <property type="match status" value="1"/>
</dbReference>
<feature type="compositionally biased region" description="Polar residues" evidence="5">
    <location>
        <begin position="561"/>
        <end position="586"/>
    </location>
</feature>
<keyword evidence="3" id="KW-0862">Zinc</keyword>
<dbReference type="GO" id="GO:0008270">
    <property type="term" value="F:zinc ion binding"/>
    <property type="evidence" value="ECO:0007669"/>
    <property type="project" value="UniProtKB-KW"/>
</dbReference>
<evidence type="ECO:0000256" key="1">
    <source>
        <dbReference type="ARBA" id="ARBA00022723"/>
    </source>
</evidence>
<dbReference type="AlphaFoldDB" id="A0A6J1MNP2"/>
<dbReference type="GeneID" id="111604694"/>
<dbReference type="OMA" id="SDEYSHD"/>
<evidence type="ECO:0000313" key="8">
    <source>
        <dbReference type="RefSeq" id="XP_023178633.2"/>
    </source>
</evidence>
<dbReference type="Proteomes" id="UP000504633">
    <property type="component" value="Unplaced"/>
</dbReference>
<accession>A0A6J1MNP2</accession>
<feature type="compositionally biased region" description="Low complexity" evidence="5">
    <location>
        <begin position="509"/>
        <end position="542"/>
    </location>
</feature>
<dbReference type="Pfam" id="PF01753">
    <property type="entry name" value="zf-MYND"/>
    <property type="match status" value="1"/>
</dbReference>
<feature type="region of interest" description="Disordered" evidence="5">
    <location>
        <begin position="368"/>
        <end position="395"/>
    </location>
</feature>
<feature type="region of interest" description="Disordered" evidence="5">
    <location>
        <begin position="161"/>
        <end position="228"/>
    </location>
</feature>
<evidence type="ECO:0000256" key="4">
    <source>
        <dbReference type="PROSITE-ProRule" id="PRU00134"/>
    </source>
</evidence>
<protein>
    <submittedName>
        <fullName evidence="8 9">Mediator of RNA polymerase II transcription subunit 15 isoform X1</fullName>
    </submittedName>
</protein>
<gene>
    <name evidence="8 9" type="primary">LOC111604694</name>
</gene>
<feature type="compositionally biased region" description="Basic and acidic residues" evidence="5">
    <location>
        <begin position="784"/>
        <end position="799"/>
    </location>
</feature>
<feature type="compositionally biased region" description="Polar residues" evidence="5">
    <location>
        <begin position="34"/>
        <end position="64"/>
    </location>
</feature>
<feature type="compositionally biased region" description="Basic and acidic residues" evidence="5">
    <location>
        <begin position="81"/>
        <end position="98"/>
    </location>
</feature>
<keyword evidence="7" id="KW-1185">Reference proteome</keyword>
<dbReference type="KEGG" id="dhe:111604694"/>
<organism evidence="7 8">
    <name type="scientific">Drosophila hydei</name>
    <name type="common">Fruit fly</name>
    <dbReference type="NCBI Taxonomy" id="7224"/>
    <lineage>
        <taxon>Eukaryota</taxon>
        <taxon>Metazoa</taxon>
        <taxon>Ecdysozoa</taxon>
        <taxon>Arthropoda</taxon>
        <taxon>Hexapoda</taxon>
        <taxon>Insecta</taxon>
        <taxon>Pterygota</taxon>
        <taxon>Neoptera</taxon>
        <taxon>Endopterygota</taxon>
        <taxon>Diptera</taxon>
        <taxon>Brachycera</taxon>
        <taxon>Muscomorpha</taxon>
        <taxon>Ephydroidea</taxon>
        <taxon>Drosophilidae</taxon>
        <taxon>Drosophila</taxon>
    </lineage>
</organism>
<feature type="compositionally biased region" description="Polar residues" evidence="5">
    <location>
        <begin position="1"/>
        <end position="14"/>
    </location>
</feature>
<evidence type="ECO:0000256" key="2">
    <source>
        <dbReference type="ARBA" id="ARBA00022771"/>
    </source>
</evidence>
<dbReference type="RefSeq" id="XP_023178633.2">
    <property type="nucleotide sequence ID" value="XM_023322865.2"/>
</dbReference>
<evidence type="ECO:0000256" key="3">
    <source>
        <dbReference type="ARBA" id="ARBA00022833"/>
    </source>
</evidence>
<feature type="domain" description="MYND-type" evidence="6">
    <location>
        <begin position="934"/>
        <end position="971"/>
    </location>
</feature>
<dbReference type="Gene3D" id="6.10.140.2220">
    <property type="match status" value="1"/>
</dbReference>
<feature type="compositionally biased region" description="Pro residues" evidence="5">
    <location>
        <begin position="543"/>
        <end position="552"/>
    </location>
</feature>
<feature type="region of interest" description="Disordered" evidence="5">
    <location>
        <begin position="509"/>
        <end position="586"/>
    </location>
</feature>
<feature type="compositionally biased region" description="Polar residues" evidence="5">
    <location>
        <begin position="828"/>
        <end position="847"/>
    </location>
</feature>
<feature type="region of interest" description="Disordered" evidence="5">
    <location>
        <begin position="740"/>
        <end position="807"/>
    </location>
</feature>
<feature type="compositionally biased region" description="Polar residues" evidence="5">
    <location>
        <begin position="768"/>
        <end position="783"/>
    </location>
</feature>
<dbReference type="RefSeq" id="XP_030079640.1">
    <property type="nucleotide sequence ID" value="XM_030223780.1"/>
</dbReference>
<name>A0A6J1MNP2_DROHY</name>
<feature type="region of interest" description="Disordered" evidence="5">
    <location>
        <begin position="828"/>
        <end position="877"/>
    </location>
</feature>
<evidence type="ECO:0000256" key="5">
    <source>
        <dbReference type="SAM" id="MobiDB-lite"/>
    </source>
</evidence>
<evidence type="ECO:0000259" key="6">
    <source>
        <dbReference type="PROSITE" id="PS50865"/>
    </source>
</evidence>
<feature type="region of interest" description="Disordered" evidence="5">
    <location>
        <begin position="1"/>
        <end position="98"/>
    </location>
</feature>
<feature type="compositionally biased region" description="Basic residues" evidence="5">
    <location>
        <begin position="182"/>
        <end position="202"/>
    </location>
</feature>
<reference evidence="8 9" key="1">
    <citation type="submission" date="2025-04" db="UniProtKB">
        <authorList>
            <consortium name="RefSeq"/>
        </authorList>
    </citation>
    <scope>IDENTIFICATION</scope>
    <source>
        <strain evidence="8 9">15085-1641.00</strain>
        <tissue evidence="8 9">Whole body</tissue>
    </source>
</reference>
<dbReference type="InterPro" id="IPR002893">
    <property type="entry name" value="Znf_MYND"/>
</dbReference>
<proteinExistence type="predicted"/>
<feature type="compositionally biased region" description="Low complexity" evidence="5">
    <location>
        <begin position="161"/>
        <end position="181"/>
    </location>
</feature>
<sequence length="973" mass="110567">MSNVEIYDSSNSQLSSDEYSHDEDDDGLMDMAVSKQQTQPAKSANKSNDTSPTKTDSTASTTPRKLSEDVDAIAVSSKPPANREHTQRQIKQMQRDNKANLYFKRRSIKWLNQRFTHKTDYMSQLQRSLPKRHAQAKRMVEYRAAKRAIEMEQQARQLQQQQLQQHQQQQLHQHLQLQQQQRRQRTPNRSRSRSRSHSRSRSRTGSQSPDLICIDDTENEDSPEKPNEIPAANLQHQQQKVASKTPPPFALQLEIQSEAEATPAENGSVLDEFLTIKPAIAAEPVIEEAAGCNNSQQQQLQELQDLELPALKPQACLDMVVEDATLKRRRSVTPPAVEAHNEKRTKSLPTEDLDDEVIELTPYAEPVKQAQPTPTPLTLQQTPTAPPTTPLHKPTNRTNVEPLNAFKAGAPYSLSPSSGIEYYAQKKAICQQHQAQTQPENMASISFSLETPSPSTEPMEVVFINQKQLDAQNVKADVTVLAQTGVQQQQQQQQQPTIDLNSFVTPYTLQQQSPQAQQQPPQLPQVQQQLLQQPQQLQQNQQPQPPPQPQSPRPKQRVAESKQTQTLQGTSTRNKSSVDMNNTNSDAVFHQRVKDLYTELDEIMSDKVRAVKPELKSYGEEKLRIEADLKTLDSLIYQKEEEHNRLLHLRSIKEELLARIERKERILIMKEILPSILNKNCSTSELYEMHSLLHSEQNAPMPSKYGVSALEQMINRVENGLDDIKILRGALGLQNKASSLAELSMPPPPPQHCEAVSQQRRDSLPAMRSSSLPNHSTVYARSSGTRDDYKHEQLEELSKRNKPPSRYQQLINESKQLTGSTADLAASSTYRQQQPIDTQQRSQTHSLDNNRFDNEVPLKPLFNSSPLGANQQRKSSDTTTQLSDLHSMYRSDLLHGLDSLDRAVNQTNRNTINNRSKRLSVATNGPDLEVERRCQYCERFKATYMCASCQNQWYCSRECQVRAWDTHWESCPN</sequence>
<evidence type="ECO:0000313" key="9">
    <source>
        <dbReference type="RefSeq" id="XP_030079640.1"/>
    </source>
</evidence>
<keyword evidence="2 4" id="KW-0863">Zinc-finger</keyword>
<dbReference type="CTD" id="39821"/>
<evidence type="ECO:0000313" key="7">
    <source>
        <dbReference type="Proteomes" id="UP000504633"/>
    </source>
</evidence>